<dbReference type="PANTHER" id="PTHR43044">
    <property type="match status" value="1"/>
</dbReference>
<gene>
    <name evidence="2" type="ORF">E6K79_09285</name>
</gene>
<feature type="transmembrane region" description="Helical" evidence="1">
    <location>
        <begin position="27"/>
        <end position="46"/>
    </location>
</feature>
<feature type="transmembrane region" description="Helical" evidence="1">
    <location>
        <begin position="214"/>
        <end position="242"/>
    </location>
</feature>
<feature type="transmembrane region" description="Helical" evidence="1">
    <location>
        <begin position="66"/>
        <end position="89"/>
    </location>
</feature>
<comment type="caution">
    <text evidence="2">The sequence shown here is derived from an EMBL/GenBank/DDBJ whole genome shotgun (WGS) entry which is preliminary data.</text>
</comment>
<feature type="transmembrane region" description="Helical" evidence="1">
    <location>
        <begin position="187"/>
        <end position="208"/>
    </location>
</feature>
<dbReference type="Proteomes" id="UP000317691">
    <property type="component" value="Unassembled WGS sequence"/>
</dbReference>
<accession>A0A538TJM2</accession>
<evidence type="ECO:0000313" key="3">
    <source>
        <dbReference type="Proteomes" id="UP000317691"/>
    </source>
</evidence>
<reference evidence="2 3" key="1">
    <citation type="journal article" date="2019" name="Nat. Microbiol.">
        <title>Mediterranean grassland soil C-N compound turnover is dependent on rainfall and depth, and is mediated by genomically divergent microorganisms.</title>
        <authorList>
            <person name="Diamond S."/>
            <person name="Andeer P.F."/>
            <person name="Li Z."/>
            <person name="Crits-Christoph A."/>
            <person name="Burstein D."/>
            <person name="Anantharaman K."/>
            <person name="Lane K.R."/>
            <person name="Thomas B.C."/>
            <person name="Pan C."/>
            <person name="Northen T.R."/>
            <person name="Banfield J.F."/>
        </authorList>
    </citation>
    <scope>NUCLEOTIDE SEQUENCE [LARGE SCALE GENOMIC DNA]</scope>
    <source>
        <strain evidence="2">WS_9</strain>
    </source>
</reference>
<name>A0A538TJM2_UNCEI</name>
<organism evidence="2 3">
    <name type="scientific">Eiseniibacteriota bacterium</name>
    <dbReference type="NCBI Taxonomy" id="2212470"/>
    <lineage>
        <taxon>Bacteria</taxon>
        <taxon>Candidatus Eiseniibacteriota</taxon>
    </lineage>
</organism>
<keyword evidence="1" id="KW-0812">Transmembrane</keyword>
<dbReference type="EMBL" id="VBOZ01000029">
    <property type="protein sequence ID" value="TMQ63824.1"/>
    <property type="molecule type" value="Genomic_DNA"/>
</dbReference>
<feature type="transmembrane region" description="Helical" evidence="1">
    <location>
        <begin position="101"/>
        <end position="122"/>
    </location>
</feature>
<sequence>MSAAQSAAQAVTIQTLRDRVKPIAVPLGVRAMFGLLLLLGVGTFVIEIRSDPTRAYAAFLIGYWYFMALGLAGTFFTALHYLVGATWSVVVRRVAEAFSSYLPMAFLLLLVLFLGIPHLYVWSTQLATEGGHALDPWKGRYLSTPFFAARNIVILALWCLFSWYFVRNSIRQDQTGDPNLTRSSIKVSAVFILLFALTVTIAAFDLLMSLEPTWYSTIFGVYCFAGLWQSGLAAITIVVVLLRRQGALNGVINRYHYWDLGKYMFAFSVFWMYIAFSQFMLIWYANLPEEIEYMIHRTFTGWGGVGIALGTLKFVIPFFALLHQRMKENEIVLLTVAACILIGQWVDLYWLILPAFSPQAVVLGWTEIGITLGFLGLFGLCLVRFFSRHPVAAAGDPQFESSVRFHG</sequence>
<evidence type="ECO:0000313" key="2">
    <source>
        <dbReference type="EMBL" id="TMQ63824.1"/>
    </source>
</evidence>
<proteinExistence type="predicted"/>
<feature type="transmembrane region" description="Helical" evidence="1">
    <location>
        <begin position="299"/>
        <end position="322"/>
    </location>
</feature>
<dbReference type="AlphaFoldDB" id="A0A538TJM2"/>
<feature type="transmembrane region" description="Helical" evidence="1">
    <location>
        <begin position="142"/>
        <end position="166"/>
    </location>
</feature>
<evidence type="ECO:0000256" key="1">
    <source>
        <dbReference type="SAM" id="Phobius"/>
    </source>
</evidence>
<keyword evidence="1" id="KW-1133">Transmembrane helix</keyword>
<keyword evidence="1" id="KW-0472">Membrane</keyword>
<feature type="transmembrane region" description="Helical" evidence="1">
    <location>
        <begin position="364"/>
        <end position="383"/>
    </location>
</feature>
<dbReference type="PANTHER" id="PTHR43044:SF1">
    <property type="entry name" value="QUINOL:CYTOCHROME C OXIDOREDUCTASE QUINONE-BINDING SUBUNIT 2"/>
    <property type="match status" value="1"/>
</dbReference>
<feature type="transmembrane region" description="Helical" evidence="1">
    <location>
        <begin position="331"/>
        <end position="352"/>
    </location>
</feature>
<feature type="transmembrane region" description="Helical" evidence="1">
    <location>
        <begin position="263"/>
        <end position="287"/>
    </location>
</feature>
<protein>
    <submittedName>
        <fullName evidence="2">Molybdopterin oxidoreductase</fullName>
    </submittedName>
</protein>